<dbReference type="STRING" id="6573.A0A210Q558"/>
<dbReference type="OrthoDB" id="6085154at2759"/>
<comment type="caution">
    <text evidence="4">The sequence shown here is derived from an EMBL/GenBank/DDBJ whole genome shotgun (WGS) entry which is preliminary data.</text>
</comment>
<evidence type="ECO:0000259" key="3">
    <source>
        <dbReference type="Pfam" id="PF16173"/>
    </source>
</evidence>
<dbReference type="Gene3D" id="2.60.120.260">
    <property type="entry name" value="Galactose-binding domain-like"/>
    <property type="match status" value="1"/>
</dbReference>
<name>A0A210Q558_MIZYE</name>
<reference evidence="4 5" key="1">
    <citation type="journal article" date="2017" name="Nat. Ecol. Evol.">
        <title>Scallop genome provides insights into evolution of bilaterian karyotype and development.</title>
        <authorList>
            <person name="Wang S."/>
            <person name="Zhang J."/>
            <person name="Jiao W."/>
            <person name="Li J."/>
            <person name="Xun X."/>
            <person name="Sun Y."/>
            <person name="Guo X."/>
            <person name="Huan P."/>
            <person name="Dong B."/>
            <person name="Zhang L."/>
            <person name="Hu X."/>
            <person name="Sun X."/>
            <person name="Wang J."/>
            <person name="Zhao C."/>
            <person name="Wang Y."/>
            <person name="Wang D."/>
            <person name="Huang X."/>
            <person name="Wang R."/>
            <person name="Lv J."/>
            <person name="Li Y."/>
            <person name="Zhang Z."/>
            <person name="Liu B."/>
            <person name="Lu W."/>
            <person name="Hui Y."/>
            <person name="Liang J."/>
            <person name="Zhou Z."/>
            <person name="Hou R."/>
            <person name="Li X."/>
            <person name="Liu Y."/>
            <person name="Li H."/>
            <person name="Ning X."/>
            <person name="Lin Y."/>
            <person name="Zhao L."/>
            <person name="Xing Q."/>
            <person name="Dou J."/>
            <person name="Li Y."/>
            <person name="Mao J."/>
            <person name="Guo H."/>
            <person name="Dou H."/>
            <person name="Li T."/>
            <person name="Mu C."/>
            <person name="Jiang W."/>
            <person name="Fu Q."/>
            <person name="Fu X."/>
            <person name="Miao Y."/>
            <person name="Liu J."/>
            <person name="Yu Q."/>
            <person name="Li R."/>
            <person name="Liao H."/>
            <person name="Li X."/>
            <person name="Kong Y."/>
            <person name="Jiang Z."/>
            <person name="Chourrout D."/>
            <person name="Li R."/>
            <person name="Bao Z."/>
        </authorList>
    </citation>
    <scope>NUCLEOTIDE SEQUENCE [LARGE SCALE GENOMIC DNA]</scope>
    <source>
        <strain evidence="4 5">PY_sf001</strain>
    </source>
</reference>
<dbReference type="EMBL" id="NEDP02004986">
    <property type="protein sequence ID" value="OWF43876.1"/>
    <property type="molecule type" value="Genomic_DNA"/>
</dbReference>
<accession>A0A210Q558</accession>
<gene>
    <name evidence="4" type="ORF">KP79_PYT24618</name>
</gene>
<evidence type="ECO:0008006" key="6">
    <source>
        <dbReference type="Google" id="ProtNLM"/>
    </source>
</evidence>
<feature type="signal peptide" evidence="1">
    <location>
        <begin position="1"/>
        <end position="20"/>
    </location>
</feature>
<evidence type="ECO:0000313" key="5">
    <source>
        <dbReference type="Proteomes" id="UP000242188"/>
    </source>
</evidence>
<feature type="domain" description="DUF4874" evidence="3">
    <location>
        <begin position="49"/>
        <end position="220"/>
    </location>
</feature>
<dbReference type="Pfam" id="PF16116">
    <property type="entry name" value="DUF4832"/>
    <property type="match status" value="1"/>
</dbReference>
<feature type="chain" id="PRO_5012713263" description="DUF4832 domain-containing protein" evidence="1">
    <location>
        <begin position="21"/>
        <end position="668"/>
    </location>
</feature>
<keyword evidence="1" id="KW-0732">Signal</keyword>
<protein>
    <recommendedName>
        <fullName evidence="6">DUF4832 domain-containing protein</fullName>
    </recommendedName>
</protein>
<evidence type="ECO:0000256" key="1">
    <source>
        <dbReference type="SAM" id="SignalP"/>
    </source>
</evidence>
<dbReference type="InterPro" id="IPR032379">
    <property type="entry name" value="DUF4874"/>
</dbReference>
<dbReference type="Pfam" id="PF16173">
    <property type="entry name" value="DUF4874"/>
    <property type="match status" value="1"/>
</dbReference>
<proteinExistence type="predicted"/>
<keyword evidence="5" id="KW-1185">Reference proteome</keyword>
<sequence>MAALCFSIVIVCLLITQAESICNPTPDLDGAPEGYTFLTYQPLNTLLLNPGRGFSEEYSIADSNFNPVELYQLDSLRLTTGSTLVHRHYSLQDFVNTAISTEFIQKLNADFNIIREAGFMVILRFSYTKDLSTTGPPYKDASLERIKGHIFQLRDLLHAYRGIILVVQAGFIGVWGEWYYTDHFGLPPLNQSNLIDRREVIETLLYVVPEEIQIQLRTPAIKRQLYGYDPTKATDIPNKKKKSRLGHHNDCFLADKNDRGTYTNYITEFNYMSTDTERVIMGGETCAIDNISNRHECPNAKKELEKLHFTFLAQSYLKDVLDIWKQGACYHTIERKLGYVLSLVESVLPDKVIRGREMSYYILLRNQGFAAPAKEMNVYIVLMSAANGIYKVPVETNTRQWLPNVDIILRGSAEVPRSVTLASYQVWMAIGDRYLNEESDYYILLSNNMVPSPDMGLNNLTHSITVIDGVPNNFADCPHFVPWNPPQFARHPRILESSACLKTRLANNDFESTGNWVGLWKGFHYMQDKAQAFSGSGYIQINSSTVGGGAYQEMVFFEKPKVNLTKMAIKAWGKHSGEVTTSSSNYSLYCDVNLQNQKSAYGLSRPFLPGPQGTRWNNVIVYIDQPKGIKNVTCYLLFRGFNTGFASFDKMDVWLLSGNAIMDDCNFT</sequence>
<dbReference type="AlphaFoldDB" id="A0A210Q558"/>
<dbReference type="InterPro" id="IPR032267">
    <property type="entry name" value="DUF4832"/>
</dbReference>
<feature type="domain" description="DUF4832" evidence="2">
    <location>
        <begin position="244"/>
        <end position="447"/>
    </location>
</feature>
<dbReference type="Proteomes" id="UP000242188">
    <property type="component" value="Unassembled WGS sequence"/>
</dbReference>
<evidence type="ECO:0000313" key="4">
    <source>
        <dbReference type="EMBL" id="OWF43876.1"/>
    </source>
</evidence>
<organism evidence="4 5">
    <name type="scientific">Mizuhopecten yessoensis</name>
    <name type="common">Japanese scallop</name>
    <name type="synonym">Patinopecten yessoensis</name>
    <dbReference type="NCBI Taxonomy" id="6573"/>
    <lineage>
        <taxon>Eukaryota</taxon>
        <taxon>Metazoa</taxon>
        <taxon>Spiralia</taxon>
        <taxon>Lophotrochozoa</taxon>
        <taxon>Mollusca</taxon>
        <taxon>Bivalvia</taxon>
        <taxon>Autobranchia</taxon>
        <taxon>Pteriomorphia</taxon>
        <taxon>Pectinida</taxon>
        <taxon>Pectinoidea</taxon>
        <taxon>Pectinidae</taxon>
        <taxon>Mizuhopecten</taxon>
    </lineage>
</organism>
<evidence type="ECO:0000259" key="2">
    <source>
        <dbReference type="Pfam" id="PF16116"/>
    </source>
</evidence>